<dbReference type="InterPro" id="IPR010281">
    <property type="entry name" value="DUF885"/>
</dbReference>
<dbReference type="OrthoDB" id="9760040at2"/>
<feature type="chain" id="PRO_5005503743" evidence="1">
    <location>
        <begin position="24"/>
        <end position="602"/>
    </location>
</feature>
<accession>A0A0K6GX38</accession>
<sequence>MKLRIITLALAGICLASPLSSLAATAVSATAPVSATQAGKADQALRKLVDGYFRENLALNPLNAPDMGVNTYNDRFGDYLSNDYLFRQKALETRYLEAIRKVDRSQLSADGQITYDVFLYDRQMALKGFDFPFWYLPLNHFYSKASTIAEQGSGEYGQPFATVRDYDNFLKKLDGFGRWADMAVQRMRQGQGEGVTLAAPLAKILEGQLRDYVPAKLEDSQFWKPVMHFPKNFSAADKARLTKAYRAKIQEVVNPAYLKLADFLKNEYQPRQTLGWQGLPNGAAWYQYLADLNTTTTLPAQQIHNIGKQEVARILGEMETVRQQVGFKGDLKAFWKYLQTDPKFFWTDPKQQVSDYVAFRDRVYPVLPKFFGLMPKAPYEVRAVPKESEDTAGVAYYNPGTPDGKRPGVFFVNTKPGQQLPKWSLETLAMHEAAPGHHFQIAIKQEQKGVPEYRKFRDYTAYEEGWAVYVESIGRELGMEKDPLQYFGKLNEEMLRAMRLVVDTGLHTQGWTIEQAEAYMLANSALGEGDVRSEVRRYLAIPGQALSYKVGQLTISRLRAESQQALGPRFDIRRFHDQVLGSGALPMSVLEAKVHNWVKSGG</sequence>
<proteinExistence type="predicted"/>
<evidence type="ECO:0000313" key="3">
    <source>
        <dbReference type="Proteomes" id="UP000243535"/>
    </source>
</evidence>
<organism evidence="2 3">
    <name type="scientific">Gulbenkiania indica</name>
    <dbReference type="NCBI Taxonomy" id="375574"/>
    <lineage>
        <taxon>Bacteria</taxon>
        <taxon>Pseudomonadati</taxon>
        <taxon>Pseudomonadota</taxon>
        <taxon>Betaproteobacteria</taxon>
        <taxon>Neisseriales</taxon>
        <taxon>Chromobacteriaceae</taxon>
        <taxon>Gulbenkiania</taxon>
    </lineage>
</organism>
<evidence type="ECO:0000313" key="2">
    <source>
        <dbReference type="EMBL" id="CUA83130.1"/>
    </source>
</evidence>
<gene>
    <name evidence="2" type="ORF">Ga0061063_1590</name>
</gene>
<evidence type="ECO:0000256" key="1">
    <source>
        <dbReference type="SAM" id="SignalP"/>
    </source>
</evidence>
<name>A0A0K6GX38_9NEIS</name>
<dbReference type="Proteomes" id="UP000243535">
    <property type="component" value="Unassembled WGS sequence"/>
</dbReference>
<dbReference type="RefSeq" id="WP_055433831.1">
    <property type="nucleotide sequence ID" value="NZ_CYHA01000003.1"/>
</dbReference>
<dbReference type="PANTHER" id="PTHR33361:SF16">
    <property type="entry name" value="DUF885 DOMAIN-CONTAINING PROTEIN"/>
    <property type="match status" value="1"/>
</dbReference>
<reference evidence="3" key="1">
    <citation type="submission" date="2015-08" db="EMBL/GenBank/DDBJ databases">
        <authorList>
            <person name="Varghese N."/>
        </authorList>
    </citation>
    <scope>NUCLEOTIDE SEQUENCE [LARGE SCALE GENOMIC DNA]</scope>
    <source>
        <strain evidence="3">DSM 17901</strain>
    </source>
</reference>
<dbReference type="EMBL" id="CYHA01000003">
    <property type="protein sequence ID" value="CUA83130.1"/>
    <property type="molecule type" value="Genomic_DNA"/>
</dbReference>
<dbReference type="AlphaFoldDB" id="A0A0K6GX38"/>
<dbReference type="PANTHER" id="PTHR33361">
    <property type="entry name" value="GLR0591 PROTEIN"/>
    <property type="match status" value="1"/>
</dbReference>
<keyword evidence="3" id="KW-1185">Reference proteome</keyword>
<dbReference type="Pfam" id="PF05960">
    <property type="entry name" value="DUF885"/>
    <property type="match status" value="1"/>
</dbReference>
<dbReference type="STRING" id="375574.GCA_001418035_01379"/>
<feature type="signal peptide" evidence="1">
    <location>
        <begin position="1"/>
        <end position="23"/>
    </location>
</feature>
<keyword evidence="1" id="KW-0732">Signal</keyword>
<protein>
    <submittedName>
        <fullName evidence="2">Uncharacterized conserved protein, DUF885 familyt</fullName>
    </submittedName>
</protein>